<protein>
    <recommendedName>
        <fullName evidence="1">SET domain-containing protein</fullName>
    </recommendedName>
</protein>
<dbReference type="SUPFAM" id="SSF82199">
    <property type="entry name" value="SET domain"/>
    <property type="match status" value="1"/>
</dbReference>
<keyword evidence="3" id="KW-1185">Reference proteome</keyword>
<dbReference type="CDD" id="cd20071">
    <property type="entry name" value="SET_SMYD"/>
    <property type="match status" value="1"/>
</dbReference>
<dbReference type="Proteomes" id="UP000266841">
    <property type="component" value="Unassembled WGS sequence"/>
</dbReference>
<dbReference type="InterPro" id="IPR046341">
    <property type="entry name" value="SET_dom_sf"/>
</dbReference>
<evidence type="ECO:0000313" key="3">
    <source>
        <dbReference type="Proteomes" id="UP000266841"/>
    </source>
</evidence>
<dbReference type="InterPro" id="IPR001214">
    <property type="entry name" value="SET_dom"/>
</dbReference>
<dbReference type="EMBL" id="AGNL01013702">
    <property type="protein sequence ID" value="EJK67077.1"/>
    <property type="molecule type" value="Genomic_DNA"/>
</dbReference>
<gene>
    <name evidence="2" type="ORF">THAOC_11935</name>
</gene>
<feature type="domain" description="SET" evidence="1">
    <location>
        <begin position="7"/>
        <end position="157"/>
    </location>
</feature>
<dbReference type="PROSITE" id="PS50280">
    <property type="entry name" value="SET"/>
    <property type="match status" value="1"/>
</dbReference>
<dbReference type="AlphaFoldDB" id="K0T962"/>
<comment type="caution">
    <text evidence="2">The sequence shown here is derived from an EMBL/GenBank/DDBJ whole genome shotgun (WGS) entry which is preliminary data.</text>
</comment>
<dbReference type="OrthoDB" id="421681at2759"/>
<dbReference type="Pfam" id="PF00856">
    <property type="entry name" value="SET"/>
    <property type="match status" value="1"/>
</dbReference>
<evidence type="ECO:0000259" key="1">
    <source>
        <dbReference type="PROSITE" id="PS50280"/>
    </source>
</evidence>
<dbReference type="InterPro" id="IPR053185">
    <property type="entry name" value="SET_domain_protein"/>
</dbReference>
<accession>K0T962</accession>
<organism evidence="2 3">
    <name type="scientific">Thalassiosira oceanica</name>
    <name type="common">Marine diatom</name>
    <dbReference type="NCBI Taxonomy" id="159749"/>
    <lineage>
        <taxon>Eukaryota</taxon>
        <taxon>Sar</taxon>
        <taxon>Stramenopiles</taxon>
        <taxon>Ochrophyta</taxon>
        <taxon>Bacillariophyta</taxon>
        <taxon>Coscinodiscophyceae</taxon>
        <taxon>Thalassiosirophycidae</taxon>
        <taxon>Thalassiosirales</taxon>
        <taxon>Thalassiosiraceae</taxon>
        <taxon>Thalassiosira</taxon>
    </lineage>
</organism>
<dbReference type="PANTHER" id="PTHR47332">
    <property type="entry name" value="SET DOMAIN-CONTAINING PROTEIN 5"/>
    <property type="match status" value="1"/>
</dbReference>
<proteinExistence type="predicted"/>
<evidence type="ECO:0000313" key="2">
    <source>
        <dbReference type="EMBL" id="EJK67077.1"/>
    </source>
</evidence>
<name>K0T962_THAOC</name>
<dbReference type="Gene3D" id="2.170.270.10">
    <property type="entry name" value="SET domain"/>
    <property type="match status" value="1"/>
</dbReference>
<reference evidence="2 3" key="1">
    <citation type="journal article" date="2012" name="Genome Biol.">
        <title>Genome and low-iron response of an oceanic diatom adapted to chronic iron limitation.</title>
        <authorList>
            <person name="Lommer M."/>
            <person name="Specht M."/>
            <person name="Roy A.S."/>
            <person name="Kraemer L."/>
            <person name="Andreson R."/>
            <person name="Gutowska M.A."/>
            <person name="Wolf J."/>
            <person name="Bergner S.V."/>
            <person name="Schilhabel M.B."/>
            <person name="Klostermeier U.C."/>
            <person name="Beiko R.G."/>
            <person name="Rosenstiel P."/>
            <person name="Hippler M."/>
            <person name="Laroche J."/>
        </authorList>
    </citation>
    <scope>NUCLEOTIDE SEQUENCE [LARGE SCALE GENOMIC DNA]</scope>
    <source>
        <strain evidence="2 3">CCMP1005</strain>
    </source>
</reference>
<dbReference type="eggNOG" id="ENOG502SBR1">
    <property type="taxonomic scope" value="Eukaryota"/>
</dbReference>
<dbReference type="PANTHER" id="PTHR47332:SF4">
    <property type="entry name" value="SET DOMAIN-CONTAINING PROTEIN 5"/>
    <property type="match status" value="1"/>
</dbReference>
<sequence length="340" mass="39191">MEGQAFFRVEYFSEWEGHGCVATRALANYTLLHTEEPFLRGPEISRALELHEDGTLKSQLDDTAFMREECGKAQEDIDELWILHDQYADREQRLYGIIRSNSFENEEMAYQKRLYLKTSRFNHSCTPNVGYDFDGWKIRLYTLRGISKGDTLCISYVDEVLYYFPRDRRRLYLRAALNFDCACPTCAMEDAEQVGRSDEKRKRLKQIAIELKHRGVGSALYSNDFCMQANQAIDNLAKSTGVPMSDKPPQSGSLEHLRERARQRRLTKSIPVGQHDIDLLKEYISILEEEKIDFDMLPIFKLAQQISSRSGVECNPSTSHWSEVHRGLHFVAKGGAPSQE</sequence>